<dbReference type="RefSeq" id="WP_149765355.1">
    <property type="nucleotide sequence ID" value="NZ_FTMK01000008.1"/>
</dbReference>
<accession>A0A1N6SVY8</accession>
<dbReference type="GO" id="GO:0046872">
    <property type="term" value="F:metal ion binding"/>
    <property type="evidence" value="ECO:0007669"/>
    <property type="project" value="UniProtKB-KW"/>
</dbReference>
<keyword evidence="2 6" id="KW-0732">Signal</keyword>
<dbReference type="OrthoDB" id="9780733at2"/>
<feature type="chain" id="PRO_5013246954" evidence="6">
    <location>
        <begin position="36"/>
        <end position="374"/>
    </location>
</feature>
<dbReference type="InterPro" id="IPR038404">
    <property type="entry name" value="TRAP_DctP_sf"/>
</dbReference>
<name>A0A1N6SVY8_9RHOB</name>
<dbReference type="Gene3D" id="3.40.190.10">
    <property type="entry name" value="Periplasmic binding protein-like II"/>
    <property type="match status" value="1"/>
</dbReference>
<dbReference type="GO" id="GO:0042597">
    <property type="term" value="C:periplasmic space"/>
    <property type="evidence" value="ECO:0007669"/>
    <property type="project" value="UniProtKB-SubCell"/>
</dbReference>
<dbReference type="PIRSF" id="PIRSF039026">
    <property type="entry name" value="SiaP"/>
    <property type="match status" value="1"/>
</dbReference>
<dbReference type="PANTHER" id="PTHR33376">
    <property type="match status" value="1"/>
</dbReference>
<protein>
    <submittedName>
        <fullName evidence="7">TRAP-type mannitol/chloroaromatic compound transport system, substrate-binding protein</fullName>
    </submittedName>
</protein>
<evidence type="ECO:0000313" key="7">
    <source>
        <dbReference type="EMBL" id="SIQ45288.1"/>
    </source>
</evidence>
<feature type="binding site" evidence="4">
    <location>
        <position position="165"/>
    </location>
    <ligand>
        <name>substrate</name>
    </ligand>
</feature>
<reference evidence="7 8" key="1">
    <citation type="submission" date="2017-01" db="EMBL/GenBank/DDBJ databases">
        <authorList>
            <person name="Varghese N."/>
            <person name="Submissions S."/>
        </authorList>
    </citation>
    <scope>NUCLEOTIDE SEQUENCE [LARGE SCALE GENOMIC DNA]</scope>
    <source>
        <strain evidence="7 8">ATCC 700171</strain>
    </source>
</reference>
<feature type="binding site" evidence="4">
    <location>
        <position position="186"/>
    </location>
    <ligand>
        <name>substrate</name>
    </ligand>
</feature>
<organism evidence="7 8">
    <name type="scientific">Paracoccus thiocyanatus</name>
    <dbReference type="NCBI Taxonomy" id="34006"/>
    <lineage>
        <taxon>Bacteria</taxon>
        <taxon>Pseudomonadati</taxon>
        <taxon>Pseudomonadota</taxon>
        <taxon>Alphaproteobacteria</taxon>
        <taxon>Rhodobacterales</taxon>
        <taxon>Paracoccaceae</taxon>
        <taxon>Paracoccus</taxon>
    </lineage>
</organism>
<feature type="signal peptide" evidence="6">
    <location>
        <begin position="1"/>
        <end position="35"/>
    </location>
</feature>
<evidence type="ECO:0000256" key="6">
    <source>
        <dbReference type="SAM" id="SignalP"/>
    </source>
</evidence>
<feature type="binding site" evidence="5">
    <location>
        <position position="224"/>
    </location>
    <ligand>
        <name>Na(+)</name>
        <dbReference type="ChEBI" id="CHEBI:29101"/>
    </ligand>
</feature>
<evidence type="ECO:0000256" key="1">
    <source>
        <dbReference type="ARBA" id="ARBA00004418"/>
    </source>
</evidence>
<dbReference type="AlphaFoldDB" id="A0A1N6SVY8"/>
<keyword evidence="3" id="KW-0574">Periplasm</keyword>
<feature type="binding site" evidence="5">
    <location>
        <position position="249"/>
    </location>
    <ligand>
        <name>substrate</name>
    </ligand>
</feature>
<evidence type="ECO:0000256" key="5">
    <source>
        <dbReference type="PIRSR" id="PIRSR039026-2"/>
    </source>
</evidence>
<comment type="subcellular location">
    <subcellularLocation>
        <location evidence="1">Periplasm</location>
    </subcellularLocation>
</comment>
<dbReference type="SUPFAM" id="SSF53850">
    <property type="entry name" value="Periplasmic binding protein-like II"/>
    <property type="match status" value="1"/>
</dbReference>
<dbReference type="GO" id="GO:0031317">
    <property type="term" value="C:tripartite ATP-independent periplasmic transporter complex"/>
    <property type="evidence" value="ECO:0007669"/>
    <property type="project" value="InterPro"/>
</dbReference>
<dbReference type="Pfam" id="PF03480">
    <property type="entry name" value="DctP"/>
    <property type="match status" value="1"/>
</dbReference>
<evidence type="ECO:0000256" key="3">
    <source>
        <dbReference type="ARBA" id="ARBA00022764"/>
    </source>
</evidence>
<dbReference type="InterPro" id="IPR006311">
    <property type="entry name" value="TAT_signal"/>
</dbReference>
<dbReference type="Proteomes" id="UP000323956">
    <property type="component" value="Unassembled WGS sequence"/>
</dbReference>
<keyword evidence="5" id="KW-0479">Metal-binding</keyword>
<proteinExistence type="predicted"/>
<gene>
    <name evidence="7" type="ORF">SAMN05421641_10824</name>
</gene>
<dbReference type="InterPro" id="IPR018389">
    <property type="entry name" value="DctP_fam"/>
</dbReference>
<dbReference type="Gene3D" id="3.40.190.170">
    <property type="entry name" value="Bacterial extracellular solute-binding protein, family 7"/>
    <property type="match status" value="1"/>
</dbReference>
<dbReference type="GO" id="GO:0055085">
    <property type="term" value="P:transmembrane transport"/>
    <property type="evidence" value="ECO:0007669"/>
    <property type="project" value="InterPro"/>
</dbReference>
<evidence type="ECO:0000256" key="4">
    <source>
        <dbReference type="PIRSR" id="PIRSR039026-1"/>
    </source>
</evidence>
<dbReference type="PANTHER" id="PTHR33376:SF5">
    <property type="entry name" value="EXTRACYTOPLASMIC SOLUTE RECEPTOR PROTEIN"/>
    <property type="match status" value="1"/>
</dbReference>
<dbReference type="PROSITE" id="PS51318">
    <property type="entry name" value="TAT"/>
    <property type="match status" value="1"/>
</dbReference>
<sequence>MKTTNQFGRRAFLTRATVGGATAAAGAALAAPAIAQEMPEITWRMTTSFPKSTEALHNTGIYLTNALAEATDGKFRIQHFAAGEIVGGLQAADAVMEGTVEAAHTVGYYYWGKDPAWAVGSAIPFSLNYRGMNAWNYAGGGVDLYNEFLAGHGLVGFPGGNTGVQMGGWYRKEINTLDDLKGLKFRVGGFAGYVLERLGVVPQQLAGGDIYPALEKGTLDAVEFTGPFDDEKLGFVKVAPYYYSPGFWEGAPTVHFFFSKEKFEALPKHYQAILRNCCRAADQEMLAIYDWNNPKALMRLVQEGAQLRTFSPEIMSAAFDAANEIYAEMAEKHEWFKKLWDSISAFRSEHYTYTQLVDFQYDYFMMQLNGQKRL</sequence>
<evidence type="ECO:0000313" key="8">
    <source>
        <dbReference type="Proteomes" id="UP000323956"/>
    </source>
</evidence>
<dbReference type="InterPro" id="IPR026289">
    <property type="entry name" value="SBP_TakP-like"/>
</dbReference>
<evidence type="ECO:0000256" key="2">
    <source>
        <dbReference type="ARBA" id="ARBA00022729"/>
    </source>
</evidence>
<dbReference type="EMBL" id="FTMK01000008">
    <property type="protein sequence ID" value="SIQ45288.1"/>
    <property type="molecule type" value="Genomic_DNA"/>
</dbReference>
<feature type="binding site" evidence="5">
    <location>
        <position position="223"/>
    </location>
    <ligand>
        <name>substrate</name>
    </ligand>
</feature>